<reference evidence="5 6" key="1">
    <citation type="submission" date="2020-07" db="EMBL/GenBank/DDBJ databases">
        <title>Huge and variable diversity of episymbiotic CPR bacteria and DPANN archaea in groundwater ecosystems.</title>
        <authorList>
            <person name="He C.Y."/>
            <person name="Keren R."/>
            <person name="Whittaker M."/>
            <person name="Farag I.F."/>
            <person name="Doudna J."/>
            <person name="Cate J.H.D."/>
            <person name="Banfield J.F."/>
        </authorList>
    </citation>
    <scope>NUCLEOTIDE SEQUENCE [LARGE SCALE GENOMIC DNA]</scope>
    <source>
        <strain evidence="5">NC_groundwater_541_Ag_S-0.1um_46_50</strain>
    </source>
</reference>
<evidence type="ECO:0000313" key="5">
    <source>
        <dbReference type="EMBL" id="QQG45569.1"/>
    </source>
</evidence>
<evidence type="ECO:0000256" key="2">
    <source>
        <dbReference type="ARBA" id="ARBA00023012"/>
    </source>
</evidence>
<dbReference type="Pfam" id="PF00072">
    <property type="entry name" value="Response_reg"/>
    <property type="match status" value="1"/>
</dbReference>
<name>A0A7T5RK40_9BACT</name>
<dbReference type="Gene3D" id="3.40.50.2300">
    <property type="match status" value="1"/>
</dbReference>
<evidence type="ECO:0000259" key="4">
    <source>
        <dbReference type="PROSITE" id="PS50110"/>
    </source>
</evidence>
<dbReference type="EMBL" id="CP066690">
    <property type="protein sequence ID" value="QQG45569.1"/>
    <property type="molecule type" value="Genomic_DNA"/>
</dbReference>
<dbReference type="InterPro" id="IPR001789">
    <property type="entry name" value="Sig_transdc_resp-reg_receiver"/>
</dbReference>
<evidence type="ECO:0000313" key="6">
    <source>
        <dbReference type="Proteomes" id="UP000595618"/>
    </source>
</evidence>
<evidence type="ECO:0000256" key="3">
    <source>
        <dbReference type="PROSITE-ProRule" id="PRU00169"/>
    </source>
</evidence>
<dbReference type="InterPro" id="IPR011006">
    <property type="entry name" value="CheY-like_superfamily"/>
</dbReference>
<dbReference type="PANTHER" id="PTHR44591:SF14">
    <property type="entry name" value="PROTEIN PILG"/>
    <property type="match status" value="1"/>
</dbReference>
<dbReference type="InterPro" id="IPR050595">
    <property type="entry name" value="Bact_response_regulator"/>
</dbReference>
<gene>
    <name evidence="5" type="ORF">HYW89_01420</name>
</gene>
<dbReference type="AlphaFoldDB" id="A0A7T5RK40"/>
<keyword evidence="1 3" id="KW-0597">Phosphoprotein</keyword>
<dbReference type="PROSITE" id="PS50110">
    <property type="entry name" value="RESPONSE_REGULATORY"/>
    <property type="match status" value="1"/>
</dbReference>
<dbReference type="GO" id="GO:0000160">
    <property type="term" value="P:phosphorelay signal transduction system"/>
    <property type="evidence" value="ECO:0007669"/>
    <property type="project" value="UniProtKB-KW"/>
</dbReference>
<organism evidence="5 6">
    <name type="scientific">Candidatus Sungiibacteriota bacterium</name>
    <dbReference type="NCBI Taxonomy" id="2750080"/>
    <lineage>
        <taxon>Bacteria</taxon>
        <taxon>Candidatus Sungiibacteriota</taxon>
    </lineage>
</organism>
<accession>A0A7T5RK40</accession>
<protein>
    <submittedName>
        <fullName evidence="5">Response regulator</fullName>
    </submittedName>
</protein>
<sequence>MTENKKILLIEDDVFMVGLLVHELQEAGFEVVTAKTGVEGIKKFPEVKPDLILLDILLPDQNGFDTLRTIRRQPGGPGTKVIVLSNLAEWSDVEEAKRLGALDYLVKTNFSLEEIVEKIQSALGR</sequence>
<dbReference type="SUPFAM" id="SSF52172">
    <property type="entry name" value="CheY-like"/>
    <property type="match status" value="1"/>
</dbReference>
<evidence type="ECO:0000256" key="1">
    <source>
        <dbReference type="ARBA" id="ARBA00022553"/>
    </source>
</evidence>
<feature type="domain" description="Response regulatory" evidence="4">
    <location>
        <begin position="6"/>
        <end position="122"/>
    </location>
</feature>
<dbReference type="Proteomes" id="UP000595618">
    <property type="component" value="Chromosome"/>
</dbReference>
<dbReference type="PANTHER" id="PTHR44591">
    <property type="entry name" value="STRESS RESPONSE REGULATOR PROTEIN 1"/>
    <property type="match status" value="1"/>
</dbReference>
<dbReference type="SMART" id="SM00448">
    <property type="entry name" value="REC"/>
    <property type="match status" value="1"/>
</dbReference>
<proteinExistence type="predicted"/>
<keyword evidence="2" id="KW-0902">Two-component regulatory system</keyword>
<feature type="modified residue" description="4-aspartylphosphate" evidence="3">
    <location>
        <position position="55"/>
    </location>
</feature>